<dbReference type="EMBL" id="VSWC01000106">
    <property type="protein sequence ID" value="KAA1085571.1"/>
    <property type="molecule type" value="Genomic_DNA"/>
</dbReference>
<dbReference type="AlphaFoldDB" id="A0A5B0SCW0"/>
<protein>
    <recommendedName>
        <fullName evidence="6">Hydrophobin</fullName>
    </recommendedName>
</protein>
<sequence>MQLSNRFPILIVLLMQSAVTYVQCFGCQYKPGLELYPNAMCTKVPPAQDINIMSNVYHMVAPWNRETSTYDCAKDNCGTPGCCKQPIIHPRDIPITLWRALCVDTNGKIFDINYFPEKPPKNKGGKGGQKKPPQ</sequence>
<name>A0A5B0SCW0_PUCGR</name>
<evidence type="ECO:0000313" key="5">
    <source>
        <dbReference type="Proteomes" id="UP000325313"/>
    </source>
</evidence>
<evidence type="ECO:0000256" key="1">
    <source>
        <dbReference type="SAM" id="SignalP"/>
    </source>
</evidence>
<feature type="signal peptide" evidence="1">
    <location>
        <begin position="1"/>
        <end position="24"/>
    </location>
</feature>
<keyword evidence="1" id="KW-0732">Signal</keyword>
<comment type="caution">
    <text evidence="3">The sequence shown here is derived from an EMBL/GenBank/DDBJ whole genome shotgun (WGS) entry which is preliminary data.</text>
</comment>
<proteinExistence type="predicted"/>
<reference evidence="4 5" key="1">
    <citation type="submission" date="2019-05" db="EMBL/GenBank/DDBJ databases">
        <title>Emergence of the Ug99 lineage of the wheat stem rust pathogen through somatic hybridization.</title>
        <authorList>
            <person name="Li F."/>
            <person name="Upadhyaya N.M."/>
            <person name="Sperschneider J."/>
            <person name="Matny O."/>
            <person name="Nguyen-Phuc H."/>
            <person name="Mago R."/>
            <person name="Raley C."/>
            <person name="Miller M.E."/>
            <person name="Silverstein K.A.T."/>
            <person name="Henningsen E."/>
            <person name="Hirsch C.D."/>
            <person name="Visser B."/>
            <person name="Pretorius Z.A."/>
            <person name="Steffenson B.J."/>
            <person name="Schwessinger B."/>
            <person name="Dodds P.N."/>
            <person name="Figueroa M."/>
        </authorList>
    </citation>
    <scope>NUCLEOTIDE SEQUENCE [LARGE SCALE GENOMIC DNA]</scope>
    <source>
        <strain evidence="2">21-0</strain>
        <strain evidence="3 5">Ug99</strain>
    </source>
</reference>
<evidence type="ECO:0000313" key="2">
    <source>
        <dbReference type="EMBL" id="KAA1085571.1"/>
    </source>
</evidence>
<evidence type="ECO:0000313" key="3">
    <source>
        <dbReference type="EMBL" id="KAA1135981.1"/>
    </source>
</evidence>
<evidence type="ECO:0000313" key="4">
    <source>
        <dbReference type="Proteomes" id="UP000324748"/>
    </source>
</evidence>
<accession>A0A5B0SCW0</accession>
<dbReference type="EMBL" id="VDEP01000036">
    <property type="protein sequence ID" value="KAA1135981.1"/>
    <property type="molecule type" value="Genomic_DNA"/>
</dbReference>
<gene>
    <name evidence="2" type="ORF">PGT21_011596</name>
    <name evidence="3" type="ORF">PGTUg99_016235</name>
</gene>
<feature type="chain" id="PRO_5036366718" description="Hydrophobin" evidence="1">
    <location>
        <begin position="25"/>
        <end position="134"/>
    </location>
</feature>
<keyword evidence="4" id="KW-1185">Reference proteome</keyword>
<dbReference type="Proteomes" id="UP000324748">
    <property type="component" value="Unassembled WGS sequence"/>
</dbReference>
<dbReference type="Proteomes" id="UP000325313">
    <property type="component" value="Unassembled WGS sequence"/>
</dbReference>
<organism evidence="3 5">
    <name type="scientific">Puccinia graminis f. sp. tritici</name>
    <dbReference type="NCBI Taxonomy" id="56615"/>
    <lineage>
        <taxon>Eukaryota</taxon>
        <taxon>Fungi</taxon>
        <taxon>Dikarya</taxon>
        <taxon>Basidiomycota</taxon>
        <taxon>Pucciniomycotina</taxon>
        <taxon>Pucciniomycetes</taxon>
        <taxon>Pucciniales</taxon>
        <taxon>Pucciniaceae</taxon>
        <taxon>Puccinia</taxon>
    </lineage>
</organism>
<evidence type="ECO:0008006" key="6">
    <source>
        <dbReference type="Google" id="ProtNLM"/>
    </source>
</evidence>